<dbReference type="Proteomes" id="UP000271098">
    <property type="component" value="Unassembled WGS sequence"/>
</dbReference>
<evidence type="ECO:0000313" key="2">
    <source>
        <dbReference type="Proteomes" id="UP000271098"/>
    </source>
</evidence>
<dbReference type="EMBL" id="UYRT01090695">
    <property type="protein sequence ID" value="VDN36340.1"/>
    <property type="molecule type" value="Genomic_DNA"/>
</dbReference>
<proteinExistence type="predicted"/>
<accession>A0A183EHY7</accession>
<organism evidence="3">
    <name type="scientific">Gongylonema pulchrum</name>
    <dbReference type="NCBI Taxonomy" id="637853"/>
    <lineage>
        <taxon>Eukaryota</taxon>
        <taxon>Metazoa</taxon>
        <taxon>Ecdysozoa</taxon>
        <taxon>Nematoda</taxon>
        <taxon>Chromadorea</taxon>
        <taxon>Rhabditida</taxon>
        <taxon>Spirurina</taxon>
        <taxon>Spiruromorpha</taxon>
        <taxon>Spiruroidea</taxon>
        <taxon>Gongylonematidae</taxon>
        <taxon>Gongylonema</taxon>
    </lineage>
</organism>
<dbReference type="AlphaFoldDB" id="A0A183EHY7"/>
<evidence type="ECO:0000313" key="1">
    <source>
        <dbReference type="EMBL" id="VDN36340.1"/>
    </source>
</evidence>
<dbReference type="OrthoDB" id="5802069at2759"/>
<name>A0A183EHY7_9BILA</name>
<reference evidence="1 2" key="2">
    <citation type="submission" date="2018-11" db="EMBL/GenBank/DDBJ databases">
        <authorList>
            <consortium name="Pathogen Informatics"/>
        </authorList>
    </citation>
    <scope>NUCLEOTIDE SEQUENCE [LARGE SCALE GENOMIC DNA]</scope>
</reference>
<protein>
    <submittedName>
        <fullName evidence="1 3">Uncharacterized protein</fullName>
    </submittedName>
</protein>
<sequence>MVIFNNYVQTAEIKRISEMLVRFREECNDTLAEMAEIGIAPIDRSIYELVDRHNYFELCLRNITELDAGRIFLWRCLCEFIHKSCLEAEDFSDSLHFLLPDFCDFADFIHNALIDWKAPEYTNAGVIEAFSVYQLCLITRAYKEKGPSEM</sequence>
<dbReference type="WBParaSite" id="GPUH_0002060301-mRNA-1">
    <property type="protein sequence ID" value="GPUH_0002060301-mRNA-1"/>
    <property type="gene ID" value="GPUH_0002060301"/>
</dbReference>
<gene>
    <name evidence="1" type="ORF">GPUH_LOCUS20578</name>
</gene>
<keyword evidence="2" id="KW-1185">Reference proteome</keyword>
<evidence type="ECO:0000313" key="3">
    <source>
        <dbReference type="WBParaSite" id="GPUH_0002060301-mRNA-1"/>
    </source>
</evidence>
<reference evidence="3" key="1">
    <citation type="submission" date="2016-06" db="UniProtKB">
        <authorList>
            <consortium name="WormBaseParasite"/>
        </authorList>
    </citation>
    <scope>IDENTIFICATION</scope>
</reference>